<evidence type="ECO:0000259" key="3">
    <source>
        <dbReference type="PROSITE" id="PS50097"/>
    </source>
</evidence>
<sequence>MSAVIYKRKQYLATGEHSDLNIYVEGHGHIDPPHKLILSIWSTPFAKMFSGGMIESKSSNFTFRDVSQKAFTVMLHFMYSGELDLLAGYAVFFINFINYVS</sequence>
<comment type="pathway">
    <text evidence="1">Protein modification; protein ubiquitination.</text>
</comment>
<feature type="transmembrane region" description="Helical" evidence="2">
    <location>
        <begin position="83"/>
        <end position="100"/>
    </location>
</feature>
<dbReference type="SUPFAM" id="SSF54695">
    <property type="entry name" value="POZ domain"/>
    <property type="match status" value="1"/>
</dbReference>
<reference evidence="4 5" key="1">
    <citation type="journal article" date="2022" name="Nat. Plants">
        <title>Genomes of leafy and leafless Platanthera orchids illuminate the evolution of mycoheterotrophy.</title>
        <authorList>
            <person name="Li M.H."/>
            <person name="Liu K.W."/>
            <person name="Li Z."/>
            <person name="Lu H.C."/>
            <person name="Ye Q.L."/>
            <person name="Zhang D."/>
            <person name="Wang J.Y."/>
            <person name="Li Y.F."/>
            <person name="Zhong Z.M."/>
            <person name="Liu X."/>
            <person name="Yu X."/>
            <person name="Liu D.K."/>
            <person name="Tu X.D."/>
            <person name="Liu B."/>
            <person name="Hao Y."/>
            <person name="Liao X.Y."/>
            <person name="Jiang Y.T."/>
            <person name="Sun W.H."/>
            <person name="Chen J."/>
            <person name="Chen Y.Q."/>
            <person name="Ai Y."/>
            <person name="Zhai J.W."/>
            <person name="Wu S.S."/>
            <person name="Zhou Z."/>
            <person name="Hsiao Y.Y."/>
            <person name="Wu W.L."/>
            <person name="Chen Y.Y."/>
            <person name="Lin Y.F."/>
            <person name="Hsu J.L."/>
            <person name="Li C.Y."/>
            <person name="Wang Z.W."/>
            <person name="Zhao X."/>
            <person name="Zhong W.Y."/>
            <person name="Ma X.K."/>
            <person name="Ma L."/>
            <person name="Huang J."/>
            <person name="Chen G.Z."/>
            <person name="Huang M.Z."/>
            <person name="Huang L."/>
            <person name="Peng D.H."/>
            <person name="Luo Y.B."/>
            <person name="Zou S.Q."/>
            <person name="Chen S.P."/>
            <person name="Lan S."/>
            <person name="Tsai W.C."/>
            <person name="Van de Peer Y."/>
            <person name="Liu Z.J."/>
        </authorList>
    </citation>
    <scope>NUCLEOTIDE SEQUENCE [LARGE SCALE GENOMIC DNA]</scope>
    <source>
        <strain evidence="4">Lor287</strain>
    </source>
</reference>
<dbReference type="EMBL" id="JBBWWQ010000009">
    <property type="protein sequence ID" value="KAK8938840.1"/>
    <property type="molecule type" value="Genomic_DNA"/>
</dbReference>
<evidence type="ECO:0000256" key="2">
    <source>
        <dbReference type="SAM" id="Phobius"/>
    </source>
</evidence>
<protein>
    <submittedName>
        <fullName evidence="4">BTB/POZ domain-containing protein</fullName>
    </submittedName>
</protein>
<dbReference type="Proteomes" id="UP001418222">
    <property type="component" value="Unassembled WGS sequence"/>
</dbReference>
<dbReference type="PROSITE" id="PS50097">
    <property type="entry name" value="BTB"/>
    <property type="match status" value="1"/>
</dbReference>
<dbReference type="PANTHER" id="PTHR47457">
    <property type="entry name" value="OS05G0345500 PROTEIN"/>
    <property type="match status" value="1"/>
</dbReference>
<dbReference type="CDD" id="cd18186">
    <property type="entry name" value="BTB_POZ_ZBTB_KLHL-like"/>
    <property type="match status" value="1"/>
</dbReference>
<dbReference type="Pfam" id="PF00651">
    <property type="entry name" value="BTB"/>
    <property type="match status" value="1"/>
</dbReference>
<dbReference type="InterPro" id="IPR011333">
    <property type="entry name" value="SKP1/BTB/POZ_sf"/>
</dbReference>
<evidence type="ECO:0000313" key="5">
    <source>
        <dbReference type="Proteomes" id="UP001418222"/>
    </source>
</evidence>
<feature type="domain" description="BTB" evidence="3">
    <location>
        <begin position="18"/>
        <end position="87"/>
    </location>
</feature>
<keyword evidence="5" id="KW-1185">Reference proteome</keyword>
<evidence type="ECO:0000256" key="1">
    <source>
        <dbReference type="ARBA" id="ARBA00004906"/>
    </source>
</evidence>
<organism evidence="4 5">
    <name type="scientific">Platanthera zijinensis</name>
    <dbReference type="NCBI Taxonomy" id="2320716"/>
    <lineage>
        <taxon>Eukaryota</taxon>
        <taxon>Viridiplantae</taxon>
        <taxon>Streptophyta</taxon>
        <taxon>Embryophyta</taxon>
        <taxon>Tracheophyta</taxon>
        <taxon>Spermatophyta</taxon>
        <taxon>Magnoliopsida</taxon>
        <taxon>Liliopsida</taxon>
        <taxon>Asparagales</taxon>
        <taxon>Orchidaceae</taxon>
        <taxon>Orchidoideae</taxon>
        <taxon>Orchideae</taxon>
        <taxon>Orchidinae</taxon>
        <taxon>Platanthera</taxon>
    </lineage>
</organism>
<comment type="caution">
    <text evidence="4">The sequence shown here is derived from an EMBL/GenBank/DDBJ whole genome shotgun (WGS) entry which is preliminary data.</text>
</comment>
<dbReference type="AlphaFoldDB" id="A0AAP0BJD1"/>
<dbReference type="Gene3D" id="3.30.710.10">
    <property type="entry name" value="Potassium Channel Kv1.1, Chain A"/>
    <property type="match status" value="1"/>
</dbReference>
<accession>A0AAP0BJD1</accession>
<evidence type="ECO:0000313" key="4">
    <source>
        <dbReference type="EMBL" id="KAK8938840.1"/>
    </source>
</evidence>
<keyword evidence="2" id="KW-0472">Membrane</keyword>
<proteinExistence type="predicted"/>
<name>A0AAP0BJD1_9ASPA</name>
<keyword evidence="2" id="KW-0812">Transmembrane</keyword>
<gene>
    <name evidence="4" type="ORF">KSP39_PZI011572</name>
</gene>
<keyword evidence="2" id="KW-1133">Transmembrane helix</keyword>
<dbReference type="PANTHER" id="PTHR47457:SF1">
    <property type="entry name" value="BTB DOMAIN-CONTAINING PROTEIN-RELATED"/>
    <property type="match status" value="1"/>
</dbReference>
<dbReference type="InterPro" id="IPR000210">
    <property type="entry name" value="BTB/POZ_dom"/>
</dbReference>